<dbReference type="Gene3D" id="3.40.50.720">
    <property type="entry name" value="NAD(P)-binding Rossmann-like Domain"/>
    <property type="match status" value="1"/>
</dbReference>
<comment type="caution">
    <text evidence="2">The sequence shown here is derived from an EMBL/GenBank/DDBJ whole genome shotgun (WGS) entry which is preliminary data.</text>
</comment>
<evidence type="ECO:0000313" key="2">
    <source>
        <dbReference type="EMBL" id="KKK61264.1"/>
    </source>
</evidence>
<sequence length="78" mass="8569">PPLPSDALTDEGCCYDMMYSAGPTPFMRWGAENAAWAVSDGLGMLVEQAAESFCIWRGMRPNTRPVIDSIREELDASL</sequence>
<feature type="domain" description="SDH C-terminal" evidence="1">
    <location>
        <begin position="41"/>
        <end position="70"/>
    </location>
</feature>
<protein>
    <recommendedName>
        <fullName evidence="1">SDH C-terminal domain-containing protein</fullName>
    </recommendedName>
</protein>
<dbReference type="SUPFAM" id="SSF51735">
    <property type="entry name" value="NAD(P)-binding Rossmann-fold domains"/>
    <property type="match status" value="1"/>
</dbReference>
<dbReference type="InterPro" id="IPR041121">
    <property type="entry name" value="SDH_C"/>
</dbReference>
<name>A0A0F8Z4B4_9ZZZZ</name>
<gene>
    <name evidence="2" type="ORF">LCGC14_3016060</name>
</gene>
<evidence type="ECO:0000259" key="1">
    <source>
        <dbReference type="Pfam" id="PF18317"/>
    </source>
</evidence>
<organism evidence="2">
    <name type="scientific">marine sediment metagenome</name>
    <dbReference type="NCBI Taxonomy" id="412755"/>
    <lineage>
        <taxon>unclassified sequences</taxon>
        <taxon>metagenomes</taxon>
        <taxon>ecological metagenomes</taxon>
    </lineage>
</organism>
<dbReference type="EMBL" id="LAZR01062562">
    <property type="protein sequence ID" value="KKK61264.1"/>
    <property type="molecule type" value="Genomic_DNA"/>
</dbReference>
<accession>A0A0F8Z4B4</accession>
<reference evidence="2" key="1">
    <citation type="journal article" date="2015" name="Nature">
        <title>Complex archaea that bridge the gap between prokaryotes and eukaryotes.</title>
        <authorList>
            <person name="Spang A."/>
            <person name="Saw J.H."/>
            <person name="Jorgensen S.L."/>
            <person name="Zaremba-Niedzwiedzka K."/>
            <person name="Martijn J."/>
            <person name="Lind A.E."/>
            <person name="van Eijk R."/>
            <person name="Schleper C."/>
            <person name="Guy L."/>
            <person name="Ettema T.J."/>
        </authorList>
    </citation>
    <scope>NUCLEOTIDE SEQUENCE</scope>
</reference>
<feature type="non-terminal residue" evidence="2">
    <location>
        <position position="1"/>
    </location>
</feature>
<proteinExistence type="predicted"/>
<dbReference type="Pfam" id="PF18317">
    <property type="entry name" value="SDH_C"/>
    <property type="match status" value="1"/>
</dbReference>
<dbReference type="AlphaFoldDB" id="A0A0F8Z4B4"/>
<dbReference type="InterPro" id="IPR036291">
    <property type="entry name" value="NAD(P)-bd_dom_sf"/>
</dbReference>